<dbReference type="AlphaFoldDB" id="A8RSS7"/>
<dbReference type="EC" id="2.1.1.72" evidence="2"/>
<comment type="catalytic activity">
    <reaction evidence="6">
        <text>a 2'-deoxyadenosine in DNA + S-adenosyl-L-methionine = an N(6)-methyl-2'-deoxyadenosine in DNA + S-adenosyl-L-homocysteine + H(+)</text>
        <dbReference type="Rhea" id="RHEA:15197"/>
        <dbReference type="Rhea" id="RHEA-COMP:12418"/>
        <dbReference type="Rhea" id="RHEA-COMP:12419"/>
        <dbReference type="ChEBI" id="CHEBI:15378"/>
        <dbReference type="ChEBI" id="CHEBI:57856"/>
        <dbReference type="ChEBI" id="CHEBI:59789"/>
        <dbReference type="ChEBI" id="CHEBI:90615"/>
        <dbReference type="ChEBI" id="CHEBI:90616"/>
        <dbReference type="EC" id="2.1.1.72"/>
    </reaction>
</comment>
<dbReference type="InterPro" id="IPR012263">
    <property type="entry name" value="M_m6A_EcoRV"/>
</dbReference>
<evidence type="ECO:0000256" key="4">
    <source>
        <dbReference type="ARBA" id="ARBA00022679"/>
    </source>
</evidence>
<accession>A8RSS7</accession>
<dbReference type="PaxDb" id="411902-CLOBOL_03426"/>
<dbReference type="eggNOG" id="COG0338">
    <property type="taxonomic scope" value="Bacteria"/>
</dbReference>
<organism evidence="8 9">
    <name type="scientific">Enterocloster bolteae (strain ATCC BAA-613 / DSM 15670 / CCUG 46953 / JCM 12243 / WAL 16351)</name>
    <name type="common">Clostridium bolteae</name>
    <dbReference type="NCBI Taxonomy" id="411902"/>
    <lineage>
        <taxon>Bacteria</taxon>
        <taxon>Bacillati</taxon>
        <taxon>Bacillota</taxon>
        <taxon>Clostridia</taxon>
        <taxon>Lachnospirales</taxon>
        <taxon>Lachnospiraceae</taxon>
        <taxon>Enterocloster</taxon>
    </lineage>
</organism>
<evidence type="ECO:0000313" key="9">
    <source>
        <dbReference type="Proteomes" id="UP000005396"/>
    </source>
</evidence>
<dbReference type="GO" id="GO:1904047">
    <property type="term" value="F:S-adenosyl-L-methionine binding"/>
    <property type="evidence" value="ECO:0007669"/>
    <property type="project" value="TreeGrafter"/>
</dbReference>
<keyword evidence="5" id="KW-0949">S-adenosyl-L-methionine</keyword>
<dbReference type="PIRSF" id="PIRSF000398">
    <property type="entry name" value="M_m6A_EcoRV"/>
    <property type="match status" value="1"/>
</dbReference>
<dbReference type="InterPro" id="IPR012327">
    <property type="entry name" value="MeTrfase_D12"/>
</dbReference>
<dbReference type="GO" id="GO:0032259">
    <property type="term" value="P:methylation"/>
    <property type="evidence" value="ECO:0007669"/>
    <property type="project" value="UniProtKB-KW"/>
</dbReference>
<keyword evidence="3" id="KW-0489">Methyltransferase</keyword>
<protein>
    <recommendedName>
        <fullName evidence="2">site-specific DNA-methyltransferase (adenine-specific)</fullName>
        <ecNumber evidence="2">2.1.1.72</ecNumber>
    </recommendedName>
</protein>
<feature type="binding site" evidence="7">
    <location>
        <position position="172"/>
    </location>
    <ligand>
        <name>S-adenosyl-L-methionine</name>
        <dbReference type="ChEBI" id="CHEBI:59789"/>
    </ligand>
</feature>
<dbReference type="NCBIfam" id="TIGR00571">
    <property type="entry name" value="dam"/>
    <property type="match status" value="1"/>
</dbReference>
<evidence type="ECO:0000256" key="2">
    <source>
        <dbReference type="ARBA" id="ARBA00011900"/>
    </source>
</evidence>
<dbReference type="Pfam" id="PF02086">
    <property type="entry name" value="MethyltransfD12"/>
    <property type="match status" value="1"/>
</dbReference>
<dbReference type="GO" id="GO:0009007">
    <property type="term" value="F:site-specific DNA-methyltransferase (adenine-specific) activity"/>
    <property type="evidence" value="ECO:0007669"/>
    <property type="project" value="UniProtKB-EC"/>
</dbReference>
<dbReference type="HOGENOM" id="CLU_063430_1_0_9"/>
<comment type="caution">
    <text evidence="8">The sequence shown here is derived from an EMBL/GenBank/DDBJ whole genome shotgun (WGS) entry which is preliminary data.</text>
</comment>
<evidence type="ECO:0000256" key="7">
    <source>
        <dbReference type="PIRSR" id="PIRSR000398-1"/>
    </source>
</evidence>
<dbReference type="RefSeq" id="WP_002570846.1">
    <property type="nucleotide sequence ID" value="NZ_DS480687.1"/>
</dbReference>
<gene>
    <name evidence="8" type="ORF">CLOBOL_03426</name>
</gene>
<dbReference type="GO" id="GO:0009307">
    <property type="term" value="P:DNA restriction-modification system"/>
    <property type="evidence" value="ECO:0007669"/>
    <property type="project" value="InterPro"/>
</dbReference>
<feature type="binding site" evidence="7">
    <location>
        <position position="7"/>
    </location>
    <ligand>
        <name>S-adenosyl-L-methionine</name>
        <dbReference type="ChEBI" id="CHEBI:59789"/>
    </ligand>
</feature>
<dbReference type="Gene3D" id="3.40.50.150">
    <property type="entry name" value="Vaccinia Virus protein VP39"/>
    <property type="match status" value="1"/>
</dbReference>
<feature type="binding site" evidence="7">
    <location>
        <position position="55"/>
    </location>
    <ligand>
        <name>S-adenosyl-L-methionine</name>
        <dbReference type="ChEBI" id="CHEBI:59789"/>
    </ligand>
</feature>
<keyword evidence="4" id="KW-0808">Transferase</keyword>
<evidence type="ECO:0000313" key="8">
    <source>
        <dbReference type="EMBL" id="EDP16274.1"/>
    </source>
</evidence>
<sequence>MNSFIGWIGGKRLLRKEILGCFPEDVGRYIEVFGGAGWVLFAKEKQAGQMEVYNDRDGNLVNLYRCIKYHCSALQEELQWLLPSREQFYDYRAQMDMRGLTDIQKAARFFYLLKISFGSDYRTFATSSKSIENAIDYLVKVQKRLQGVVIENKDFENLIGVYDRKDALFYLDPPYVGTETYYNVTFTMEDHQRLAEILKNIKGKFILSYNDIPMIRELYSQYPCKEVVRNSTLAGDSNKPAAYRELIITNF</sequence>
<dbReference type="PANTHER" id="PTHR30481">
    <property type="entry name" value="DNA ADENINE METHYLASE"/>
    <property type="match status" value="1"/>
</dbReference>
<name>A8RSS7_ENTBW</name>
<evidence type="ECO:0000256" key="1">
    <source>
        <dbReference type="ARBA" id="ARBA00006594"/>
    </source>
</evidence>
<evidence type="ECO:0000256" key="3">
    <source>
        <dbReference type="ARBA" id="ARBA00022603"/>
    </source>
</evidence>
<dbReference type="GO" id="GO:0006298">
    <property type="term" value="P:mismatch repair"/>
    <property type="evidence" value="ECO:0007669"/>
    <property type="project" value="TreeGrafter"/>
</dbReference>
<proteinExistence type="inferred from homology"/>
<comment type="similarity">
    <text evidence="1">Belongs to the N(4)/N(6)-methyltransferase family.</text>
</comment>
<dbReference type="PANTHER" id="PTHR30481:SF4">
    <property type="entry name" value="SITE-SPECIFIC DNA-METHYLTRANSFERASE (ADENINE-SPECIFIC)"/>
    <property type="match status" value="1"/>
</dbReference>
<dbReference type="InterPro" id="IPR029063">
    <property type="entry name" value="SAM-dependent_MTases_sf"/>
</dbReference>
<dbReference type="SUPFAM" id="SSF53335">
    <property type="entry name" value="S-adenosyl-L-methionine-dependent methyltransferases"/>
    <property type="match status" value="1"/>
</dbReference>
<dbReference type="Proteomes" id="UP000005396">
    <property type="component" value="Unassembled WGS sequence"/>
</dbReference>
<evidence type="ECO:0000256" key="6">
    <source>
        <dbReference type="ARBA" id="ARBA00047942"/>
    </source>
</evidence>
<evidence type="ECO:0000256" key="5">
    <source>
        <dbReference type="ARBA" id="ARBA00022691"/>
    </source>
</evidence>
<reference evidence="8 9" key="1">
    <citation type="submission" date="2007-08" db="EMBL/GenBank/DDBJ databases">
        <authorList>
            <person name="Fulton L."/>
            <person name="Clifton S."/>
            <person name="Fulton B."/>
            <person name="Xu J."/>
            <person name="Minx P."/>
            <person name="Pepin K.H."/>
            <person name="Johnson M."/>
            <person name="Thiruvilangam P."/>
            <person name="Bhonagiri V."/>
            <person name="Nash W.E."/>
            <person name="Mardis E.R."/>
            <person name="Wilson R.K."/>
        </authorList>
    </citation>
    <scope>NUCLEOTIDE SEQUENCE [LARGE SCALE GENOMIC DNA]</scope>
    <source>
        <strain evidence="9">ATCC BAA-613 / DSM 15670 / CCUG 46953 / JCM 12243 / WAL 16351</strain>
    </source>
</reference>
<feature type="binding site" evidence="7">
    <location>
        <position position="11"/>
    </location>
    <ligand>
        <name>S-adenosyl-L-methionine</name>
        <dbReference type="ChEBI" id="CHEBI:59789"/>
    </ligand>
</feature>
<dbReference type="PRINTS" id="PR00505">
    <property type="entry name" value="D12N6MTFRASE"/>
</dbReference>
<dbReference type="Gene3D" id="1.10.1020.10">
    <property type="entry name" value="Adenine-specific Methyltransferase, Domain 2"/>
    <property type="match status" value="1"/>
</dbReference>
<dbReference type="EMBL" id="ABCC02000030">
    <property type="protein sequence ID" value="EDP16274.1"/>
    <property type="molecule type" value="Genomic_DNA"/>
</dbReference>
<reference evidence="8 9" key="2">
    <citation type="submission" date="2007-09" db="EMBL/GenBank/DDBJ databases">
        <title>Draft genome sequence of Clostridium bolteae (ATCC BAA-613).</title>
        <authorList>
            <person name="Sudarsanam P."/>
            <person name="Ley R."/>
            <person name="Guruge J."/>
            <person name="Turnbaugh P.J."/>
            <person name="Mahowald M."/>
            <person name="Liep D."/>
            <person name="Gordon J."/>
        </authorList>
    </citation>
    <scope>NUCLEOTIDE SEQUENCE [LARGE SCALE GENOMIC DNA]</scope>
    <source>
        <strain evidence="9">ATCC BAA-613 / DSM 15670 / CCUG 46953 / JCM 12243 / WAL 16351</strain>
    </source>
</reference>
<dbReference type="GO" id="GO:0043565">
    <property type="term" value="F:sequence-specific DNA binding"/>
    <property type="evidence" value="ECO:0007669"/>
    <property type="project" value="TreeGrafter"/>
</dbReference>
<dbReference type="InterPro" id="IPR023095">
    <property type="entry name" value="Ade_MeTrfase_dom_2"/>
</dbReference>